<dbReference type="InterPro" id="IPR012338">
    <property type="entry name" value="Beta-lactam/transpept-like"/>
</dbReference>
<name>A0A6J6HSQ6_9ZZZZ</name>
<dbReference type="AlphaFoldDB" id="A0A6J6HSQ6"/>
<dbReference type="EMBL" id="CAEZUZ010000059">
    <property type="protein sequence ID" value="CAB4614495.1"/>
    <property type="molecule type" value="Genomic_DNA"/>
</dbReference>
<dbReference type="EMBL" id="CAEZUL010000058">
    <property type="protein sequence ID" value="CAB4599440.1"/>
    <property type="molecule type" value="Genomic_DNA"/>
</dbReference>
<dbReference type="SUPFAM" id="SSF56601">
    <property type="entry name" value="beta-lactamase/transpeptidase-like"/>
    <property type="match status" value="1"/>
</dbReference>
<evidence type="ECO:0000313" key="2">
    <source>
        <dbReference type="EMBL" id="CAB4599440.1"/>
    </source>
</evidence>
<protein>
    <submittedName>
        <fullName evidence="3">Unannotated protein</fullName>
    </submittedName>
</protein>
<dbReference type="PANTHER" id="PTHR43283">
    <property type="entry name" value="BETA-LACTAMASE-RELATED"/>
    <property type="match status" value="1"/>
</dbReference>
<dbReference type="InterPro" id="IPR001466">
    <property type="entry name" value="Beta-lactam-related"/>
</dbReference>
<dbReference type="PANTHER" id="PTHR43283:SF7">
    <property type="entry name" value="BETA-LACTAMASE-RELATED DOMAIN-CONTAINING PROTEIN"/>
    <property type="match status" value="1"/>
</dbReference>
<sequence>MAETSFPGADWATGPLASDVDGDAVDAAISVLAEHLPEIGTTESLVLVHNGQLVREMYGPETNSESTLISWSMAKTITQALIGIAVGDGLLSVNDSDLLPQWHHDSRSQITLGNLLNMASGLAWREDYVDDQASDVIEMLFGNGDLVGDHASFTAAKNLEVDPGTKYLYSSGTTNIICRVLANALGEQQGSSDAMKTFMQSRLFDPLGMTSAIPRFDAVGTFVGSSYVYATAKDFARFGYLYLQDGMWGDTRILPPGWVKYSRTPFARDEDNGFDYGAHLWMTPLDPGAMLALGYDGQFTWVSPKRNLVLVRTGKKNSERLPRLVEELLKIITAFPATHADIGNDGVRV</sequence>
<gene>
    <name evidence="2" type="ORF">UFOPK1808_00659</name>
    <name evidence="3" type="ORF">UFOPK1889_00489</name>
</gene>
<dbReference type="Pfam" id="PF00144">
    <property type="entry name" value="Beta-lactamase"/>
    <property type="match status" value="1"/>
</dbReference>
<accession>A0A6J6HSQ6</accession>
<proteinExistence type="predicted"/>
<feature type="domain" description="Beta-lactamase-related" evidence="1">
    <location>
        <begin position="45"/>
        <end position="315"/>
    </location>
</feature>
<dbReference type="InterPro" id="IPR050789">
    <property type="entry name" value="Diverse_Enzym_Activities"/>
</dbReference>
<evidence type="ECO:0000313" key="3">
    <source>
        <dbReference type="EMBL" id="CAB4614495.1"/>
    </source>
</evidence>
<organism evidence="3">
    <name type="scientific">freshwater metagenome</name>
    <dbReference type="NCBI Taxonomy" id="449393"/>
    <lineage>
        <taxon>unclassified sequences</taxon>
        <taxon>metagenomes</taxon>
        <taxon>ecological metagenomes</taxon>
    </lineage>
</organism>
<dbReference type="Gene3D" id="3.40.710.10">
    <property type="entry name" value="DD-peptidase/beta-lactamase superfamily"/>
    <property type="match status" value="1"/>
</dbReference>
<evidence type="ECO:0000259" key="1">
    <source>
        <dbReference type="Pfam" id="PF00144"/>
    </source>
</evidence>
<reference evidence="3" key="1">
    <citation type="submission" date="2020-05" db="EMBL/GenBank/DDBJ databases">
        <authorList>
            <person name="Chiriac C."/>
            <person name="Salcher M."/>
            <person name="Ghai R."/>
            <person name="Kavagutti S V."/>
        </authorList>
    </citation>
    <scope>NUCLEOTIDE SEQUENCE</scope>
</reference>